<dbReference type="PROSITE" id="PS00455">
    <property type="entry name" value="AMP_BINDING"/>
    <property type="match status" value="2"/>
</dbReference>
<dbReference type="Pfam" id="PF00501">
    <property type="entry name" value="AMP-binding"/>
    <property type="match status" value="2"/>
</dbReference>
<dbReference type="InterPro" id="IPR042099">
    <property type="entry name" value="ANL_N_sf"/>
</dbReference>
<evidence type="ECO:0000256" key="5">
    <source>
        <dbReference type="ARBA" id="ARBA00022832"/>
    </source>
</evidence>
<keyword evidence="4" id="KW-0597">Phosphoprotein</keyword>
<dbReference type="Pfam" id="PF00668">
    <property type="entry name" value="Condensation"/>
    <property type="match status" value="1"/>
</dbReference>
<evidence type="ECO:0000256" key="2">
    <source>
        <dbReference type="ARBA" id="ARBA00006432"/>
    </source>
</evidence>
<keyword evidence="8" id="KW-1133">Transmembrane helix</keyword>
<sequence length="1767" mass="194724">MFVPSTASRTLLELLRERAFEQPDRRAYTCWSEEEERHLTYADVDRRARAIAALLQQRAMPGERALLLYPPGIDYLVAFFGCLYAGVLAVPAYPPRLNGNLDRLLAVVDDCEATLALTTAEIRTGIERRFADAAGLARLQWVATEAMDEAQEEALAAAWQAPEVEEETLAFLQYTSGSTGTPKGVMLSHGNLIDNLGLIERAFGTSADSEGVIWLPPYHDMGLIGGILQPLFTGYPMTLMAPVDFITKPLRWLQAISRTGATVSGGPNFAYDLCVQKISPDQMAGLDLSRWDTAFTGAEPIRAQTLERFAAHFASCGFRKEAFYPCYGLAEGTLFVTGGRKGQAPAERTFDETALAEGRAVAQDGGRTLVSSGRVGSHSQLVEIIDPASGRQAATGQVGEIWAMSPSVAKGYWQREGLTEETFRAFRTDNGAGPYLRTGDLGFLLDGELYVTGRLKDLIIIRGRNHYPQDIEYTVQQSHPALRPDTGAAVAVEEGGEERLVIVQEVERAYRKGNLAEVAEAIRRAVSERHELQVHAVVLIKPASIPKTSSGKIQRHACRDRFLDGSLDELHRDMVGGATSVEEEGGASQSLHQADVLLERTAQILKVPSAQIQFDTPLQAYGLDSLMAVELKNEVEAQFGVDIPFAQLLDGLSLADLARVIADSGTTAGVERVERPSSCETTGDAPLSYGQRSLWFLQRVAPDSAAYHIARAARWSGELEVEALRASFDILVKRHAALRTSFPLIDGEPVQRLHEPGALDFTVEDAAPWSEEQLRARLLEESHRPFDLEKGPLLRLRVYRRAAGEHLLLLTVHHIIADFWSLGLLVQELQTIYPAVRDERPYELPRTTTTTLDHARAQEALLSGPLGDRLWSYWQKQLSGALPVLQLPTDRPRPPIQTYRGAAESFRLDGALTERLKQLAQSQGTTLFTLLLAAYQVLLHRYTGQDDLLVGSPTVGRRAGDAHVFGYFVNPVVLRARFDRGETFSDFLARTKQTVLDALDHQDDPFARLVERLQPQRDLSYPPLLQAMFVLQRSHALDDAGLSAFALGEDEAQLAGALPLTAYRLEQRAAQFDLTLSAAESAGGLIASFEYNTDLFDSSTIERMGEQFQILVQGIAQTPDAQVADLPLLSETERHRLLHGWNDTVRDYPRDRTVHSLFAEQAARTPDATALVFGEQTLTYAALNRRANQLAHRLRRQGIEPGQFVAVSLERSLELIVGILGILKAGAVYVPVDASYPDERIEYMLADAAAPLLLTQQSLRGRFAGQRADVLCLDSDWKWIAEESETDLPCERTADSLAYVIYTSGSTGQPKGTCIPHRGIVRLVRNNPFVDFASDDVYLQFSPISFDAATFEIWGSLLNGGRLAIFPPQQLTAEELVRQLTLHRVTTIFCTTTLFNQLVEHHLDGLHTLRHLLIGGEAMSAAPVKKARQALPNCRIANAYGPTESTTFASIQTVPEPEQIGTSVPIGHPIANTQLYILDGRLQPVPVGVPGELYIGGDGLATGYLNRPELTAERFIENPFPDTPGTRLYKTGDLVRRLPDGAVDYLGRLDHQVKIRGFRIELGEIESALEAHPSLAASAVLCREDQPGDKRIVAYYVPAAGQQASGGLLRTYLKEHLPEYMIPSAFVELEALPLSPSGKVDRKALPQPAGLRDLETAYVAPKTELERGIVSVWQEVLGVDRVGLHDNFFDLGGHSMSVVTAHSKIQQVTGREFTVVEMFRHPTVAALTAYLGAEAPAKKDLGQVQDLARQKRDALNRQKQLRKDRRK</sequence>
<name>A0ABT3WZQ7_9BACL</name>
<dbReference type="PROSITE" id="PS50075">
    <property type="entry name" value="CARRIER"/>
    <property type="match status" value="2"/>
</dbReference>
<keyword evidence="8" id="KW-0812">Transmembrane</keyword>
<dbReference type="SUPFAM" id="SSF47336">
    <property type="entry name" value="ACP-like"/>
    <property type="match status" value="2"/>
</dbReference>
<dbReference type="Gene3D" id="3.40.50.980">
    <property type="match status" value="2"/>
</dbReference>
<proteinExistence type="inferred from homology"/>
<dbReference type="RefSeq" id="WP_267150043.1">
    <property type="nucleotide sequence ID" value="NZ_JAPMLT010000001.1"/>
</dbReference>
<dbReference type="InterPro" id="IPR010071">
    <property type="entry name" value="AA_adenyl_dom"/>
</dbReference>
<feature type="domain" description="Carrier" evidence="9">
    <location>
        <begin position="588"/>
        <end position="665"/>
    </location>
</feature>
<dbReference type="CDD" id="cd12117">
    <property type="entry name" value="A_NRPS_Srf_like"/>
    <property type="match status" value="1"/>
</dbReference>
<feature type="region of interest" description="Disordered" evidence="7">
    <location>
        <begin position="1742"/>
        <end position="1767"/>
    </location>
</feature>
<dbReference type="Gene3D" id="1.10.1200.10">
    <property type="entry name" value="ACP-like"/>
    <property type="match status" value="1"/>
</dbReference>
<dbReference type="InterPro" id="IPR040097">
    <property type="entry name" value="FAAL/FAAC"/>
</dbReference>
<dbReference type="Gene3D" id="3.40.50.1820">
    <property type="entry name" value="alpha/beta hydrolase"/>
    <property type="match status" value="1"/>
</dbReference>
<accession>A0ABT3WZQ7</accession>
<dbReference type="SUPFAM" id="SSF52777">
    <property type="entry name" value="CoA-dependent acyltransferases"/>
    <property type="match status" value="2"/>
</dbReference>
<dbReference type="Gene3D" id="3.30.559.10">
    <property type="entry name" value="Chloramphenicol acetyltransferase-like domain"/>
    <property type="match status" value="1"/>
</dbReference>
<keyword evidence="11" id="KW-1185">Reference proteome</keyword>
<keyword evidence="6" id="KW-0443">Lipid metabolism</keyword>
<dbReference type="InterPro" id="IPR029058">
    <property type="entry name" value="AB_hydrolase_fold"/>
</dbReference>
<evidence type="ECO:0000256" key="3">
    <source>
        <dbReference type="ARBA" id="ARBA00022450"/>
    </source>
</evidence>
<dbReference type="CDD" id="cd19531">
    <property type="entry name" value="LCL_NRPS-like"/>
    <property type="match status" value="1"/>
</dbReference>
<evidence type="ECO:0000256" key="7">
    <source>
        <dbReference type="SAM" id="MobiDB-lite"/>
    </source>
</evidence>
<gene>
    <name evidence="10" type="ORF">OS242_02315</name>
</gene>
<protein>
    <submittedName>
        <fullName evidence="10">Amino acid adenylation domain-containing protein</fullName>
    </submittedName>
</protein>
<dbReference type="CDD" id="cd05931">
    <property type="entry name" value="FAAL"/>
    <property type="match status" value="1"/>
</dbReference>
<dbReference type="Gene3D" id="3.30.559.30">
    <property type="entry name" value="Nonribosomal peptide synthetase, condensation domain"/>
    <property type="match status" value="1"/>
</dbReference>
<dbReference type="Pfam" id="PF13193">
    <property type="entry name" value="AMP-binding_C"/>
    <property type="match status" value="1"/>
</dbReference>
<comment type="cofactor">
    <cofactor evidence="1">
        <name>pantetheine 4'-phosphate</name>
        <dbReference type="ChEBI" id="CHEBI:47942"/>
    </cofactor>
</comment>
<dbReference type="Gene3D" id="3.40.50.12780">
    <property type="entry name" value="N-terminal domain of ligase-like"/>
    <property type="match status" value="1"/>
</dbReference>
<dbReference type="EMBL" id="JAPMLT010000001">
    <property type="protein sequence ID" value="MCX7568806.1"/>
    <property type="molecule type" value="Genomic_DNA"/>
</dbReference>
<dbReference type="NCBIfam" id="TIGR01733">
    <property type="entry name" value="AA-adenyl-dom"/>
    <property type="match status" value="1"/>
</dbReference>
<evidence type="ECO:0000313" key="10">
    <source>
        <dbReference type="EMBL" id="MCX7568806.1"/>
    </source>
</evidence>
<evidence type="ECO:0000256" key="6">
    <source>
        <dbReference type="ARBA" id="ARBA00023098"/>
    </source>
</evidence>
<feature type="transmembrane region" description="Helical" evidence="8">
    <location>
        <begin position="73"/>
        <end position="93"/>
    </location>
</feature>
<keyword evidence="5" id="KW-0276">Fatty acid metabolism</keyword>
<dbReference type="InterPro" id="IPR036736">
    <property type="entry name" value="ACP-like_sf"/>
</dbReference>
<organism evidence="10 11">
    <name type="scientific">Tumebacillus lacus</name>
    <dbReference type="NCBI Taxonomy" id="2995335"/>
    <lineage>
        <taxon>Bacteria</taxon>
        <taxon>Bacillati</taxon>
        <taxon>Bacillota</taxon>
        <taxon>Bacilli</taxon>
        <taxon>Bacillales</taxon>
        <taxon>Alicyclobacillaceae</taxon>
        <taxon>Tumebacillus</taxon>
    </lineage>
</organism>
<evidence type="ECO:0000313" key="11">
    <source>
        <dbReference type="Proteomes" id="UP001208017"/>
    </source>
</evidence>
<dbReference type="Gene3D" id="2.30.38.10">
    <property type="entry name" value="Luciferase, Domain 3"/>
    <property type="match status" value="1"/>
</dbReference>
<evidence type="ECO:0000259" key="9">
    <source>
        <dbReference type="PROSITE" id="PS50075"/>
    </source>
</evidence>
<evidence type="ECO:0000256" key="4">
    <source>
        <dbReference type="ARBA" id="ARBA00022553"/>
    </source>
</evidence>
<dbReference type="SUPFAM" id="SSF56801">
    <property type="entry name" value="Acetyl-CoA synthetase-like"/>
    <property type="match status" value="2"/>
</dbReference>
<reference evidence="10 11" key="1">
    <citation type="submission" date="2022-11" db="EMBL/GenBank/DDBJ databases">
        <title>Study of microbial diversity in lake waters.</title>
        <authorList>
            <person name="Zhang J."/>
        </authorList>
    </citation>
    <scope>NUCLEOTIDE SEQUENCE [LARGE SCALE GENOMIC DNA]</scope>
    <source>
        <strain evidence="10 11">DT12</strain>
    </source>
</reference>
<feature type="domain" description="Carrier" evidence="9">
    <location>
        <begin position="1660"/>
        <end position="1735"/>
    </location>
</feature>
<dbReference type="InterPro" id="IPR020845">
    <property type="entry name" value="AMP-binding_CS"/>
</dbReference>
<keyword evidence="3" id="KW-0596">Phosphopantetheine</keyword>
<dbReference type="Pfam" id="PF00550">
    <property type="entry name" value="PP-binding"/>
    <property type="match status" value="2"/>
</dbReference>
<dbReference type="InterPro" id="IPR009081">
    <property type="entry name" value="PP-bd_ACP"/>
</dbReference>
<dbReference type="PANTHER" id="PTHR45527:SF1">
    <property type="entry name" value="FATTY ACID SYNTHASE"/>
    <property type="match status" value="1"/>
</dbReference>
<dbReference type="Pfam" id="PF23024">
    <property type="entry name" value="AMP-dom_DIP2-like"/>
    <property type="match status" value="1"/>
</dbReference>
<dbReference type="SMART" id="SM00823">
    <property type="entry name" value="PKS_PP"/>
    <property type="match status" value="2"/>
</dbReference>
<evidence type="ECO:0000256" key="8">
    <source>
        <dbReference type="SAM" id="Phobius"/>
    </source>
</evidence>
<comment type="caution">
    <text evidence="10">The sequence shown here is derived from an EMBL/GenBank/DDBJ whole genome shotgun (WGS) entry which is preliminary data.</text>
</comment>
<comment type="similarity">
    <text evidence="2">Belongs to the ATP-dependent AMP-binding enzyme family.</text>
</comment>
<dbReference type="Proteomes" id="UP001208017">
    <property type="component" value="Unassembled WGS sequence"/>
</dbReference>
<dbReference type="InterPro" id="IPR000873">
    <property type="entry name" value="AMP-dep_synth/lig_dom"/>
</dbReference>
<dbReference type="InterPro" id="IPR025110">
    <property type="entry name" value="AMP-bd_C"/>
</dbReference>
<dbReference type="InterPro" id="IPR045851">
    <property type="entry name" value="AMP-bd_C_sf"/>
</dbReference>
<dbReference type="InterPro" id="IPR020806">
    <property type="entry name" value="PKS_PP-bd"/>
</dbReference>
<dbReference type="Gene3D" id="3.30.300.30">
    <property type="match status" value="2"/>
</dbReference>
<dbReference type="InterPro" id="IPR001242">
    <property type="entry name" value="Condensation_dom"/>
</dbReference>
<dbReference type="PANTHER" id="PTHR45527">
    <property type="entry name" value="NONRIBOSOMAL PEPTIDE SYNTHETASE"/>
    <property type="match status" value="1"/>
</dbReference>
<dbReference type="InterPro" id="IPR023213">
    <property type="entry name" value="CAT-like_dom_sf"/>
</dbReference>
<keyword evidence="8" id="KW-0472">Membrane</keyword>
<evidence type="ECO:0000256" key="1">
    <source>
        <dbReference type="ARBA" id="ARBA00001957"/>
    </source>
</evidence>